<evidence type="ECO:0000313" key="1">
    <source>
        <dbReference type="EMBL" id="TBU26888.1"/>
    </source>
</evidence>
<name>A0A4Q9MJK9_9APHY</name>
<dbReference type="AlphaFoldDB" id="A0A4Q9MJK9"/>
<reference evidence="1" key="1">
    <citation type="submission" date="2019-01" db="EMBL/GenBank/DDBJ databases">
        <title>Draft genome sequences of three monokaryotic isolates of the white-rot basidiomycete fungus Dichomitus squalens.</title>
        <authorList>
            <consortium name="DOE Joint Genome Institute"/>
            <person name="Lopez S.C."/>
            <person name="Andreopoulos B."/>
            <person name="Pangilinan J."/>
            <person name="Lipzen A."/>
            <person name="Riley R."/>
            <person name="Ahrendt S."/>
            <person name="Ng V."/>
            <person name="Barry K."/>
            <person name="Daum C."/>
            <person name="Grigoriev I.V."/>
            <person name="Hilden K.S."/>
            <person name="Makela M.R."/>
            <person name="de Vries R.P."/>
        </authorList>
    </citation>
    <scope>NUCLEOTIDE SEQUENCE [LARGE SCALE GENOMIC DNA]</scope>
    <source>
        <strain evidence="1">OM18370.1</strain>
    </source>
</reference>
<organism evidence="1">
    <name type="scientific">Dichomitus squalens</name>
    <dbReference type="NCBI Taxonomy" id="114155"/>
    <lineage>
        <taxon>Eukaryota</taxon>
        <taxon>Fungi</taxon>
        <taxon>Dikarya</taxon>
        <taxon>Basidiomycota</taxon>
        <taxon>Agaricomycotina</taxon>
        <taxon>Agaricomycetes</taxon>
        <taxon>Polyporales</taxon>
        <taxon>Polyporaceae</taxon>
        <taxon>Dichomitus</taxon>
    </lineage>
</organism>
<proteinExistence type="predicted"/>
<sequence>MPTRPRKQRISREHSGCEPGLWLPLSVSLPTAPSPLILPCHTRIHALQCYLSSLACGVFGLSSSVSAMLRSAPSASTRPFSSSSAEILGHLDVGLGVIYTPFGHPRSGFSTLAPQRRVLRPLRLSLPH</sequence>
<accession>A0A4Q9MJK9</accession>
<dbReference type="Proteomes" id="UP000292957">
    <property type="component" value="Unassembled WGS sequence"/>
</dbReference>
<protein>
    <submittedName>
        <fullName evidence="1">Uncharacterized protein</fullName>
    </submittedName>
</protein>
<gene>
    <name evidence="1" type="ORF">BD311DRAFT_761482</name>
</gene>
<dbReference type="EMBL" id="ML143439">
    <property type="protein sequence ID" value="TBU26888.1"/>
    <property type="molecule type" value="Genomic_DNA"/>
</dbReference>